<evidence type="ECO:0000256" key="1">
    <source>
        <dbReference type="ARBA" id="ARBA00002121"/>
    </source>
</evidence>
<accession>A0A1I3T683</accession>
<dbReference type="Gene3D" id="2.40.30.30">
    <property type="entry name" value="Riboflavin kinase-like"/>
    <property type="match status" value="1"/>
</dbReference>
<dbReference type="GO" id="GO:0005524">
    <property type="term" value="F:ATP binding"/>
    <property type="evidence" value="ECO:0007669"/>
    <property type="project" value="UniProtKB-UniRule"/>
</dbReference>
<dbReference type="InterPro" id="IPR015865">
    <property type="entry name" value="Riboflavin_kinase_bac/euk"/>
</dbReference>
<evidence type="ECO:0000256" key="5">
    <source>
        <dbReference type="ARBA" id="ARBA00022643"/>
    </source>
</evidence>
<dbReference type="Proteomes" id="UP000243887">
    <property type="component" value="Unassembled WGS sequence"/>
</dbReference>
<keyword evidence="7 15" id="KW-0548">Nucleotidyltransferase</keyword>
<dbReference type="NCBIfam" id="NF004162">
    <property type="entry name" value="PRK05627.1-5"/>
    <property type="match status" value="1"/>
</dbReference>
<evidence type="ECO:0000313" key="17">
    <source>
        <dbReference type="EMBL" id="SFJ65789.1"/>
    </source>
</evidence>
<dbReference type="InterPro" id="IPR015864">
    <property type="entry name" value="FAD_synthase"/>
</dbReference>
<keyword evidence="10 15" id="KW-0274">FAD</keyword>
<feature type="domain" description="Riboflavin kinase" evidence="16">
    <location>
        <begin position="205"/>
        <end position="330"/>
    </location>
</feature>
<evidence type="ECO:0000256" key="8">
    <source>
        <dbReference type="ARBA" id="ARBA00022741"/>
    </source>
</evidence>
<dbReference type="FunFam" id="3.40.50.620:FF:000021">
    <property type="entry name" value="Riboflavin biosynthesis protein"/>
    <property type="match status" value="1"/>
</dbReference>
<evidence type="ECO:0000313" key="18">
    <source>
        <dbReference type="Proteomes" id="UP000243887"/>
    </source>
</evidence>
<comment type="similarity">
    <text evidence="15">Belongs to the ribF family.</text>
</comment>
<name>A0A1I3T683_9FLAO</name>
<dbReference type="STRING" id="1150112.SAMN04487893_11273"/>
<dbReference type="GO" id="GO:0003919">
    <property type="term" value="F:FMN adenylyltransferase activity"/>
    <property type="evidence" value="ECO:0007669"/>
    <property type="project" value="UniProtKB-UniRule"/>
</dbReference>
<evidence type="ECO:0000256" key="6">
    <source>
        <dbReference type="ARBA" id="ARBA00022679"/>
    </source>
</evidence>
<dbReference type="InterPro" id="IPR002606">
    <property type="entry name" value="Riboflavin_kinase_bac"/>
</dbReference>
<evidence type="ECO:0000256" key="7">
    <source>
        <dbReference type="ARBA" id="ARBA00022695"/>
    </source>
</evidence>
<organism evidence="17 18">
    <name type="scientific">Myroides guanonis</name>
    <dbReference type="NCBI Taxonomy" id="1150112"/>
    <lineage>
        <taxon>Bacteria</taxon>
        <taxon>Pseudomonadati</taxon>
        <taxon>Bacteroidota</taxon>
        <taxon>Flavobacteriia</taxon>
        <taxon>Flavobacteriales</taxon>
        <taxon>Flavobacteriaceae</taxon>
        <taxon>Myroides</taxon>
    </lineage>
</organism>
<dbReference type="UniPathway" id="UPA00277">
    <property type="reaction ID" value="UER00407"/>
</dbReference>
<evidence type="ECO:0000256" key="4">
    <source>
        <dbReference type="ARBA" id="ARBA00022630"/>
    </source>
</evidence>
<dbReference type="InterPro" id="IPR023468">
    <property type="entry name" value="Riboflavin_kinase"/>
</dbReference>
<comment type="catalytic activity">
    <reaction evidence="14 15">
        <text>FMN + ATP + H(+) = FAD + diphosphate</text>
        <dbReference type="Rhea" id="RHEA:17237"/>
        <dbReference type="ChEBI" id="CHEBI:15378"/>
        <dbReference type="ChEBI" id="CHEBI:30616"/>
        <dbReference type="ChEBI" id="CHEBI:33019"/>
        <dbReference type="ChEBI" id="CHEBI:57692"/>
        <dbReference type="ChEBI" id="CHEBI:58210"/>
        <dbReference type="EC" id="2.7.7.2"/>
    </reaction>
</comment>
<evidence type="ECO:0000256" key="3">
    <source>
        <dbReference type="ARBA" id="ARBA00005201"/>
    </source>
</evidence>
<dbReference type="NCBIfam" id="NF004160">
    <property type="entry name" value="PRK05627.1-3"/>
    <property type="match status" value="1"/>
</dbReference>
<dbReference type="SUPFAM" id="SSF52374">
    <property type="entry name" value="Nucleotidylyl transferase"/>
    <property type="match status" value="1"/>
</dbReference>
<dbReference type="Gene3D" id="3.40.50.620">
    <property type="entry name" value="HUPs"/>
    <property type="match status" value="1"/>
</dbReference>
<dbReference type="PIRSF" id="PIRSF004491">
    <property type="entry name" value="FAD_Synth"/>
    <property type="match status" value="1"/>
</dbReference>
<dbReference type="SMART" id="SM00904">
    <property type="entry name" value="Flavokinase"/>
    <property type="match status" value="1"/>
</dbReference>
<dbReference type="Pfam" id="PF01687">
    <property type="entry name" value="Flavokinase"/>
    <property type="match status" value="1"/>
</dbReference>
<dbReference type="SUPFAM" id="SSF82114">
    <property type="entry name" value="Riboflavin kinase-like"/>
    <property type="match status" value="1"/>
</dbReference>
<sequence length="330" mass="37768">MVVLFKTAFLISSNALDLHKNRILKTFSSIYEFEATTKTVVTLGTFDGVHIGHQKIIDKLVAASQQMKAESLVLTFFPHPRMVLKQDNSIQLLNTMEEKKELLEKYGLDNLVVHKFDEAFSQLTAEEFVSEVLVERFNVGKVIIGYDHRFGKDRTADIHDLKRYGLKYGFEVEEISAQEIDHVSISSTKIRKALLEGNVDLANEFLGYEYNFSGFVVHGKKMGRELGFPTANIQIPESYKLVPRNGVYVVSSHISGKLVHGMMSIGVNPTFEDHPYSIEVNYLDFDADLYGQTLKVFIHKRIRDEEKFDNLEDLIARIELDELVTREYFS</sequence>
<evidence type="ECO:0000256" key="11">
    <source>
        <dbReference type="ARBA" id="ARBA00022840"/>
    </source>
</evidence>
<dbReference type="PANTHER" id="PTHR22749:SF6">
    <property type="entry name" value="RIBOFLAVIN KINASE"/>
    <property type="match status" value="1"/>
</dbReference>
<evidence type="ECO:0000256" key="14">
    <source>
        <dbReference type="ARBA" id="ARBA00049494"/>
    </source>
</evidence>
<comment type="catalytic activity">
    <reaction evidence="13 15">
        <text>riboflavin + ATP = FMN + ADP + H(+)</text>
        <dbReference type="Rhea" id="RHEA:14357"/>
        <dbReference type="ChEBI" id="CHEBI:15378"/>
        <dbReference type="ChEBI" id="CHEBI:30616"/>
        <dbReference type="ChEBI" id="CHEBI:57986"/>
        <dbReference type="ChEBI" id="CHEBI:58210"/>
        <dbReference type="ChEBI" id="CHEBI:456216"/>
        <dbReference type="EC" id="2.7.1.26"/>
    </reaction>
</comment>
<evidence type="ECO:0000256" key="2">
    <source>
        <dbReference type="ARBA" id="ARBA00004726"/>
    </source>
</evidence>
<dbReference type="UniPathway" id="UPA00276">
    <property type="reaction ID" value="UER00406"/>
</dbReference>
<dbReference type="AlphaFoldDB" id="A0A1I3T683"/>
<gene>
    <name evidence="17" type="ORF">SAMN04487893_11273</name>
</gene>
<dbReference type="GO" id="GO:0006747">
    <property type="term" value="P:FAD biosynthetic process"/>
    <property type="evidence" value="ECO:0007669"/>
    <property type="project" value="UniProtKB-UniRule"/>
</dbReference>
<dbReference type="CDD" id="cd02064">
    <property type="entry name" value="FAD_synthetase_N"/>
    <property type="match status" value="1"/>
</dbReference>
<comment type="pathway">
    <text evidence="3 15">Cofactor biosynthesis; FMN biosynthesis; FMN from riboflavin (ATP route): step 1/1.</text>
</comment>
<keyword evidence="12" id="KW-0511">Multifunctional enzyme</keyword>
<keyword evidence="11 15" id="KW-0067">ATP-binding</keyword>
<dbReference type="InterPro" id="IPR023465">
    <property type="entry name" value="Riboflavin_kinase_dom_sf"/>
</dbReference>
<keyword evidence="18" id="KW-1185">Reference proteome</keyword>
<dbReference type="EC" id="2.7.1.26" evidence="15"/>
<comment type="function">
    <text evidence="1">Catalyzes the phosphorylation of riboflavin to FMN followed by the adenylation of FMN to FAD.</text>
</comment>
<proteinExistence type="inferred from homology"/>
<evidence type="ECO:0000256" key="15">
    <source>
        <dbReference type="PIRNR" id="PIRNR004491"/>
    </source>
</evidence>
<keyword evidence="4 15" id="KW-0285">Flavoprotein</keyword>
<keyword evidence="5 15" id="KW-0288">FMN</keyword>
<dbReference type="GO" id="GO:0008531">
    <property type="term" value="F:riboflavin kinase activity"/>
    <property type="evidence" value="ECO:0007669"/>
    <property type="project" value="UniProtKB-UniRule"/>
</dbReference>
<evidence type="ECO:0000256" key="13">
    <source>
        <dbReference type="ARBA" id="ARBA00047880"/>
    </source>
</evidence>
<comment type="pathway">
    <text evidence="2 15">Cofactor biosynthesis; FAD biosynthesis; FAD from FMN: step 1/1.</text>
</comment>
<evidence type="ECO:0000256" key="10">
    <source>
        <dbReference type="ARBA" id="ARBA00022827"/>
    </source>
</evidence>
<dbReference type="GO" id="GO:0009398">
    <property type="term" value="P:FMN biosynthetic process"/>
    <property type="evidence" value="ECO:0007669"/>
    <property type="project" value="UniProtKB-UniRule"/>
</dbReference>
<dbReference type="Pfam" id="PF06574">
    <property type="entry name" value="FAD_syn"/>
    <property type="match status" value="1"/>
</dbReference>
<keyword evidence="6 15" id="KW-0808">Transferase</keyword>
<evidence type="ECO:0000256" key="12">
    <source>
        <dbReference type="ARBA" id="ARBA00023268"/>
    </source>
</evidence>
<reference evidence="18" key="1">
    <citation type="submission" date="2016-10" db="EMBL/GenBank/DDBJ databases">
        <authorList>
            <person name="Varghese N."/>
            <person name="Submissions S."/>
        </authorList>
    </citation>
    <scope>NUCLEOTIDE SEQUENCE [LARGE SCALE GENOMIC DNA]</scope>
    <source>
        <strain evidence="18">DSM 26542</strain>
    </source>
</reference>
<protein>
    <recommendedName>
        <fullName evidence="15">Riboflavin biosynthesis protein</fullName>
    </recommendedName>
    <domain>
        <recommendedName>
            <fullName evidence="15">Riboflavin kinase</fullName>
            <ecNumber evidence="15">2.7.1.26</ecNumber>
        </recommendedName>
        <alternativeName>
            <fullName evidence="15">Flavokinase</fullName>
        </alternativeName>
    </domain>
    <domain>
        <recommendedName>
            <fullName evidence="15">FMN adenylyltransferase</fullName>
            <ecNumber evidence="15">2.7.7.2</ecNumber>
        </recommendedName>
        <alternativeName>
            <fullName evidence="15">FAD pyrophosphorylase</fullName>
        </alternativeName>
        <alternativeName>
            <fullName evidence="15">FAD synthase</fullName>
        </alternativeName>
    </domain>
</protein>
<dbReference type="EMBL" id="FORU01000012">
    <property type="protein sequence ID" value="SFJ65789.1"/>
    <property type="molecule type" value="Genomic_DNA"/>
</dbReference>
<evidence type="ECO:0000259" key="16">
    <source>
        <dbReference type="SMART" id="SM00904"/>
    </source>
</evidence>
<dbReference type="NCBIfam" id="TIGR00083">
    <property type="entry name" value="ribF"/>
    <property type="match status" value="1"/>
</dbReference>
<keyword evidence="8 15" id="KW-0547">Nucleotide-binding</keyword>
<keyword evidence="9 15" id="KW-0418">Kinase</keyword>
<evidence type="ECO:0000256" key="9">
    <source>
        <dbReference type="ARBA" id="ARBA00022777"/>
    </source>
</evidence>
<dbReference type="GO" id="GO:0009231">
    <property type="term" value="P:riboflavin biosynthetic process"/>
    <property type="evidence" value="ECO:0007669"/>
    <property type="project" value="InterPro"/>
</dbReference>
<dbReference type="EC" id="2.7.7.2" evidence="15"/>
<dbReference type="PANTHER" id="PTHR22749">
    <property type="entry name" value="RIBOFLAVIN KINASE/FMN ADENYLYLTRANSFERASE"/>
    <property type="match status" value="1"/>
</dbReference>
<dbReference type="InterPro" id="IPR014729">
    <property type="entry name" value="Rossmann-like_a/b/a_fold"/>
</dbReference>